<gene>
    <name evidence="2" type="ORF">OEZ85_004982</name>
</gene>
<dbReference type="EMBL" id="CP126219">
    <property type="protein sequence ID" value="WIA20597.1"/>
    <property type="molecule type" value="Genomic_DNA"/>
</dbReference>
<evidence type="ECO:0000313" key="2">
    <source>
        <dbReference type="EMBL" id="WIA20597.1"/>
    </source>
</evidence>
<keyword evidence="3" id="KW-1185">Reference proteome</keyword>
<organism evidence="2 3">
    <name type="scientific">Tetradesmus obliquus</name>
    <name type="common">Green alga</name>
    <name type="synonym">Acutodesmus obliquus</name>
    <dbReference type="NCBI Taxonomy" id="3088"/>
    <lineage>
        <taxon>Eukaryota</taxon>
        <taxon>Viridiplantae</taxon>
        <taxon>Chlorophyta</taxon>
        <taxon>core chlorophytes</taxon>
        <taxon>Chlorophyceae</taxon>
        <taxon>CS clade</taxon>
        <taxon>Sphaeropleales</taxon>
        <taxon>Scenedesmaceae</taxon>
        <taxon>Tetradesmus</taxon>
    </lineage>
</organism>
<feature type="compositionally biased region" description="Low complexity" evidence="1">
    <location>
        <begin position="143"/>
        <end position="152"/>
    </location>
</feature>
<feature type="region of interest" description="Disordered" evidence="1">
    <location>
        <begin position="123"/>
        <end position="158"/>
    </location>
</feature>
<accession>A0ABY8UJY1</accession>
<evidence type="ECO:0008006" key="4">
    <source>
        <dbReference type="Google" id="ProtNLM"/>
    </source>
</evidence>
<name>A0ABY8UJY1_TETOB</name>
<proteinExistence type="predicted"/>
<evidence type="ECO:0000256" key="1">
    <source>
        <dbReference type="SAM" id="MobiDB-lite"/>
    </source>
</evidence>
<reference evidence="2 3" key="1">
    <citation type="submission" date="2023-05" db="EMBL/GenBank/DDBJ databases">
        <title>A 100% complete, gapless, phased diploid assembly of the Scenedesmus obliquus UTEX 3031 genome.</title>
        <authorList>
            <person name="Biondi T.C."/>
            <person name="Hanschen E.R."/>
            <person name="Kwon T."/>
            <person name="Eng W."/>
            <person name="Kruse C.P.S."/>
            <person name="Koehler S.I."/>
            <person name="Kunde Y."/>
            <person name="Gleasner C.D."/>
            <person name="You Mak K.T."/>
            <person name="Polle J."/>
            <person name="Hovde B.T."/>
            <person name="Starkenburg S.R."/>
        </authorList>
    </citation>
    <scope>NUCLEOTIDE SEQUENCE [LARGE SCALE GENOMIC DNA]</scope>
    <source>
        <strain evidence="2 3">DOE0152z</strain>
    </source>
</reference>
<dbReference type="Proteomes" id="UP001244341">
    <property type="component" value="Chromosome 12b"/>
</dbReference>
<sequence>MHSPGLTAAQQVGEHEELGGIKCYKYTSRNSSSLRCAVPHTFATSAFGGAWQQPGFKVQLSVHKDGACIAGGPGERIQHSVGRVDGRTKAPCVCLPTAATPQLSGCLLTKISAAPPNFLQAHFTSNNTPGVQPPPTAHSGDLPAAAAQPAAADGSNPHSFLSRTTSSLLLGFKRAWQQPGFKVQLSVHKDGACIAGGPGDREQRSLCSSGSGSDNRCVIIPTAATPQLSGCRLTKIKAAPPNFMQCTSCWDAWHRAAAAAAVTFSSKLD</sequence>
<protein>
    <recommendedName>
        <fullName evidence="4">Pherophorin domain-containing protein</fullName>
    </recommendedName>
</protein>
<evidence type="ECO:0000313" key="3">
    <source>
        <dbReference type="Proteomes" id="UP001244341"/>
    </source>
</evidence>